<evidence type="ECO:0000256" key="5">
    <source>
        <dbReference type="ARBA" id="ARBA00022777"/>
    </source>
</evidence>
<feature type="domain" description="Protein kinase" evidence="9">
    <location>
        <begin position="13"/>
        <end position="270"/>
    </location>
</feature>
<dbReference type="Gene3D" id="1.10.510.10">
    <property type="entry name" value="Transferase(Phosphotransferase) domain 1"/>
    <property type="match status" value="1"/>
</dbReference>
<feature type="compositionally biased region" description="Low complexity" evidence="8">
    <location>
        <begin position="337"/>
        <end position="347"/>
    </location>
</feature>
<dbReference type="PROSITE" id="PS00108">
    <property type="entry name" value="PROTEIN_KINASE_ST"/>
    <property type="match status" value="1"/>
</dbReference>
<dbReference type="InterPro" id="IPR011009">
    <property type="entry name" value="Kinase-like_dom_sf"/>
</dbReference>
<accession>A0A7C9MVA5</accession>
<evidence type="ECO:0000256" key="4">
    <source>
        <dbReference type="ARBA" id="ARBA00022741"/>
    </source>
</evidence>
<gene>
    <name evidence="10" type="ORF">GT755_05750</name>
</gene>
<keyword evidence="6 7" id="KW-0067">ATP-binding</keyword>
<feature type="compositionally biased region" description="Low complexity" evidence="8">
    <location>
        <begin position="382"/>
        <end position="433"/>
    </location>
</feature>
<evidence type="ECO:0000256" key="1">
    <source>
        <dbReference type="ARBA" id="ARBA00012513"/>
    </source>
</evidence>
<sequence length="519" mass="54064">MTNAEGRLVGGRYHLIEPIGRGGMGIVWRAHDELLDRAVAVKEVRYDSAMGDELPELNRRTMREARAAGRLTHPNVVVVHDVIEEDGRPWIIMQLVESRSLGQVIRQDGPLTPKRATEIGLQILDALRAAHAQGVLHRDVKPENVLLADDGRVVLTDFGIARVETDSTMTRTGLVGTPAFIAPERLRGGPAQRESDLWSLGATLYAAVEGRPPHDKGMAMATMHAVLTEPPDPAKNAGPLRPVLDRLLEKDPATRPGYDETARLLRRAATEQAAPRPVDASGWPSPPSPQRSGRANGVPKPSAVPPEAFEATDPDLPTTPTKHPKKSPSARPDDAPAESPAEKPSPSTGAEPAGPQTGDAIPAQRPAEPAKPAAKPARKPVRPATGAKAAGKPADPAENSPDDSAAGKAAAAASSRDAAKASPGTPAKKPAGSGATGPGAGKKADSAPAAGTTDGDVRPEPVREFAQEDGAESRKEPPAEPRPAPKPGNRRPPSAPYGGAGVRPGAGRPAEAARPGEPA</sequence>
<name>A0A7C9MVA5_9ACTN</name>
<protein>
    <recommendedName>
        <fullName evidence="1">non-specific serine/threonine protein kinase</fullName>
        <ecNumber evidence="1">2.7.11.1</ecNumber>
    </recommendedName>
</protein>
<dbReference type="AlphaFoldDB" id="A0A7C9MVA5"/>
<organism evidence="10 11">
    <name type="scientific">Herbidospora solisilvae</name>
    <dbReference type="NCBI Taxonomy" id="2696284"/>
    <lineage>
        <taxon>Bacteria</taxon>
        <taxon>Bacillati</taxon>
        <taxon>Actinomycetota</taxon>
        <taxon>Actinomycetes</taxon>
        <taxon>Streptosporangiales</taxon>
        <taxon>Streptosporangiaceae</taxon>
        <taxon>Herbidospora</taxon>
    </lineage>
</organism>
<dbReference type="InterPro" id="IPR000719">
    <property type="entry name" value="Prot_kinase_dom"/>
</dbReference>
<dbReference type="Gene3D" id="3.30.200.20">
    <property type="entry name" value="Phosphorylase Kinase, domain 1"/>
    <property type="match status" value="1"/>
</dbReference>
<evidence type="ECO:0000256" key="8">
    <source>
        <dbReference type="SAM" id="MobiDB-lite"/>
    </source>
</evidence>
<evidence type="ECO:0000256" key="3">
    <source>
        <dbReference type="ARBA" id="ARBA00022679"/>
    </source>
</evidence>
<reference evidence="10 11" key="1">
    <citation type="submission" date="2020-01" db="EMBL/GenBank/DDBJ databases">
        <title>Herbidospora sp. NEAU-GS84 nov., a novel actinomycete isolated from soil.</title>
        <authorList>
            <person name="Han L."/>
        </authorList>
    </citation>
    <scope>NUCLEOTIDE SEQUENCE [LARGE SCALE GENOMIC DNA]</scope>
    <source>
        <strain evidence="10 11">NEAU-GS84</strain>
    </source>
</reference>
<dbReference type="EC" id="2.7.11.1" evidence="1"/>
<dbReference type="PROSITE" id="PS00107">
    <property type="entry name" value="PROTEIN_KINASE_ATP"/>
    <property type="match status" value="1"/>
</dbReference>
<proteinExistence type="predicted"/>
<evidence type="ECO:0000313" key="11">
    <source>
        <dbReference type="Proteomes" id="UP000479526"/>
    </source>
</evidence>
<dbReference type="EMBL" id="WXEW01000001">
    <property type="protein sequence ID" value="NAS21191.1"/>
    <property type="molecule type" value="Genomic_DNA"/>
</dbReference>
<evidence type="ECO:0000256" key="2">
    <source>
        <dbReference type="ARBA" id="ARBA00022527"/>
    </source>
</evidence>
<evidence type="ECO:0000259" key="9">
    <source>
        <dbReference type="PROSITE" id="PS50011"/>
    </source>
</evidence>
<dbReference type="SUPFAM" id="SSF56112">
    <property type="entry name" value="Protein kinase-like (PK-like)"/>
    <property type="match status" value="1"/>
</dbReference>
<evidence type="ECO:0000256" key="6">
    <source>
        <dbReference type="ARBA" id="ARBA00022840"/>
    </source>
</evidence>
<keyword evidence="2" id="KW-0723">Serine/threonine-protein kinase</keyword>
<keyword evidence="11" id="KW-1185">Reference proteome</keyword>
<dbReference type="RefSeq" id="WP_161478591.1">
    <property type="nucleotide sequence ID" value="NZ_WXEW01000001.1"/>
</dbReference>
<dbReference type="GO" id="GO:0004674">
    <property type="term" value="F:protein serine/threonine kinase activity"/>
    <property type="evidence" value="ECO:0007669"/>
    <property type="project" value="UniProtKB-KW"/>
</dbReference>
<keyword evidence="5 10" id="KW-0418">Kinase</keyword>
<keyword evidence="4 7" id="KW-0547">Nucleotide-binding</keyword>
<feature type="compositionally biased region" description="Basic and acidic residues" evidence="8">
    <location>
        <begin position="455"/>
        <end position="479"/>
    </location>
</feature>
<dbReference type="Proteomes" id="UP000479526">
    <property type="component" value="Unassembled WGS sequence"/>
</dbReference>
<dbReference type="InterPro" id="IPR008271">
    <property type="entry name" value="Ser/Thr_kinase_AS"/>
</dbReference>
<evidence type="ECO:0000256" key="7">
    <source>
        <dbReference type="PROSITE-ProRule" id="PRU10141"/>
    </source>
</evidence>
<keyword evidence="3" id="KW-0808">Transferase</keyword>
<evidence type="ECO:0000313" key="10">
    <source>
        <dbReference type="EMBL" id="NAS21191.1"/>
    </source>
</evidence>
<dbReference type="GO" id="GO:0005524">
    <property type="term" value="F:ATP binding"/>
    <property type="evidence" value="ECO:0007669"/>
    <property type="project" value="UniProtKB-UniRule"/>
</dbReference>
<dbReference type="SMART" id="SM00220">
    <property type="entry name" value="S_TKc"/>
    <property type="match status" value="1"/>
</dbReference>
<dbReference type="CDD" id="cd14014">
    <property type="entry name" value="STKc_PknB_like"/>
    <property type="match status" value="1"/>
</dbReference>
<dbReference type="PROSITE" id="PS50011">
    <property type="entry name" value="PROTEIN_KINASE_DOM"/>
    <property type="match status" value="1"/>
</dbReference>
<comment type="caution">
    <text evidence="10">The sequence shown here is derived from an EMBL/GenBank/DDBJ whole genome shotgun (WGS) entry which is preliminary data.</text>
</comment>
<dbReference type="PANTHER" id="PTHR43289">
    <property type="entry name" value="MITOGEN-ACTIVATED PROTEIN KINASE KINASE KINASE 20-RELATED"/>
    <property type="match status" value="1"/>
</dbReference>
<feature type="binding site" evidence="7">
    <location>
        <position position="42"/>
    </location>
    <ligand>
        <name>ATP</name>
        <dbReference type="ChEBI" id="CHEBI:30616"/>
    </ligand>
</feature>
<feature type="compositionally biased region" description="Low complexity" evidence="8">
    <location>
        <begin position="505"/>
        <end position="519"/>
    </location>
</feature>
<feature type="region of interest" description="Disordered" evidence="8">
    <location>
        <begin position="268"/>
        <end position="519"/>
    </location>
</feature>
<feature type="non-terminal residue" evidence="10">
    <location>
        <position position="519"/>
    </location>
</feature>
<dbReference type="PANTHER" id="PTHR43289:SF6">
    <property type="entry name" value="SERINE_THREONINE-PROTEIN KINASE NEKL-3"/>
    <property type="match status" value="1"/>
</dbReference>
<feature type="compositionally biased region" description="Low complexity" evidence="8">
    <location>
        <begin position="362"/>
        <end position="375"/>
    </location>
</feature>
<dbReference type="InterPro" id="IPR017441">
    <property type="entry name" value="Protein_kinase_ATP_BS"/>
</dbReference>
<dbReference type="Pfam" id="PF00069">
    <property type="entry name" value="Pkinase"/>
    <property type="match status" value="1"/>
</dbReference>